<keyword evidence="2" id="KW-1185">Reference proteome</keyword>
<comment type="caution">
    <text evidence="1">The sequence shown here is derived from an EMBL/GenBank/DDBJ whole genome shotgun (WGS) entry which is preliminary data.</text>
</comment>
<accession>A0A0R0M1I8</accession>
<sequence length="252" mass="29468">MLIFCRSLFNEEDGDILESIANFLLEMRRVLFEQPEPINQVIRELIEPRLDFNYSEKAATLLCKKRKVLLNCAQAIGYQTKIPENHHSFYDTAYLIQEYRNHNDFIRMMNLYRNPNTANELRGQIAIALGQTNNLENYRQALNLIIYKSQTENAISISNEDRYPLTFSCLSNLQFTPVFLEFFEENYKKIEEAIPAGNFRRAITEMLSWVPDIERFMNSTRDQQSGQAKLAIEQGVEIAMDRAVYRTAVLKK</sequence>
<evidence type="ECO:0000313" key="1">
    <source>
        <dbReference type="EMBL" id="KRH93252.1"/>
    </source>
</evidence>
<dbReference type="VEuPathDB" id="MicrosporidiaDB:M153_12310002105"/>
<dbReference type="EMBL" id="LGUB01000417">
    <property type="protein sequence ID" value="KRH93252.1"/>
    <property type="molecule type" value="Genomic_DNA"/>
</dbReference>
<dbReference type="AlphaFoldDB" id="A0A0R0M1I8"/>
<reference evidence="1 2" key="1">
    <citation type="submission" date="2015-07" db="EMBL/GenBank/DDBJ databases">
        <title>The genome of Pseudoloma neurophilia, a relevant intracellular parasite of the zebrafish.</title>
        <authorList>
            <person name="Ndikumana S."/>
            <person name="Pelin A."/>
            <person name="Sanders J."/>
            <person name="Corradi N."/>
        </authorList>
    </citation>
    <scope>NUCLEOTIDE SEQUENCE [LARGE SCALE GENOMIC DNA]</scope>
    <source>
        <strain evidence="1 2">MK1</strain>
    </source>
</reference>
<proteinExistence type="predicted"/>
<evidence type="ECO:0000313" key="2">
    <source>
        <dbReference type="Proteomes" id="UP000051530"/>
    </source>
</evidence>
<gene>
    <name evidence="1" type="ORF">M153_12310002105</name>
</gene>
<protein>
    <submittedName>
        <fullName evidence="1">Uncharacterized protein</fullName>
    </submittedName>
</protein>
<dbReference type="Gene3D" id="1.25.50.20">
    <property type="match status" value="1"/>
</dbReference>
<dbReference type="Proteomes" id="UP000051530">
    <property type="component" value="Unassembled WGS sequence"/>
</dbReference>
<name>A0A0R0M1I8_9MICR</name>
<organism evidence="1 2">
    <name type="scientific">Pseudoloma neurophilia</name>
    <dbReference type="NCBI Taxonomy" id="146866"/>
    <lineage>
        <taxon>Eukaryota</taxon>
        <taxon>Fungi</taxon>
        <taxon>Fungi incertae sedis</taxon>
        <taxon>Microsporidia</taxon>
        <taxon>Pseudoloma</taxon>
    </lineage>
</organism>